<dbReference type="GO" id="GO:0047869">
    <property type="term" value="F:dimethylpropiothetin dethiomethylase activity"/>
    <property type="evidence" value="ECO:0007669"/>
    <property type="project" value="InterPro"/>
</dbReference>
<dbReference type="Pfam" id="PF16867">
    <property type="entry name" value="DMSP_lyase"/>
    <property type="match status" value="1"/>
</dbReference>
<dbReference type="InterPro" id="IPR031723">
    <property type="entry name" value="DMSP_lyase"/>
</dbReference>
<dbReference type="AlphaFoldDB" id="A0A4R1EYM3"/>
<dbReference type="Gene3D" id="2.60.120.10">
    <property type="entry name" value="Jelly Rolls"/>
    <property type="match status" value="1"/>
</dbReference>
<keyword evidence="1" id="KW-0456">Lyase</keyword>
<dbReference type="SUPFAM" id="SSF51182">
    <property type="entry name" value="RmlC-like cupins"/>
    <property type="match status" value="1"/>
</dbReference>
<sequence length="239" mass="27331">MLERVDKQRIYCLSILCLDMNENHLNDCPDWRYLLLECYELYRHLDSGGSDVIRSHQRKVREAISRSMKVNPEISIDVIADKPVTKHLKRAMDEGKSQAHVSMIRCFESIQEQLNWQYGYEKMPRGLEHKYAYAEICGPSGPVVSEEVILGVVLFAPGCIYPSHAHDGITESYICLSGSVSENNQGVYSPGSMIFNPPAHTHRITVSKREPALLLYAWVGEKDNLKQQEMVFSRKKSKQ</sequence>
<comment type="caution">
    <text evidence="1">The sequence shown here is derived from an EMBL/GenBank/DDBJ whole genome shotgun (WGS) entry which is preliminary data.</text>
</comment>
<protein>
    <submittedName>
        <fullName evidence="1">Dimethylsulfoniopropionate lyase DddL</fullName>
    </submittedName>
</protein>
<organism evidence="1 2">
    <name type="scientific">Cocleimonas flava</name>
    <dbReference type="NCBI Taxonomy" id="634765"/>
    <lineage>
        <taxon>Bacteria</taxon>
        <taxon>Pseudomonadati</taxon>
        <taxon>Pseudomonadota</taxon>
        <taxon>Gammaproteobacteria</taxon>
        <taxon>Thiotrichales</taxon>
        <taxon>Thiotrichaceae</taxon>
        <taxon>Cocleimonas</taxon>
    </lineage>
</organism>
<dbReference type="InterPro" id="IPR014710">
    <property type="entry name" value="RmlC-like_jellyroll"/>
</dbReference>
<dbReference type="EMBL" id="SMFQ01000004">
    <property type="protein sequence ID" value="TCJ85172.1"/>
    <property type="molecule type" value="Genomic_DNA"/>
</dbReference>
<keyword evidence="2" id="KW-1185">Reference proteome</keyword>
<gene>
    <name evidence="1" type="ORF">EV695_3138</name>
</gene>
<proteinExistence type="predicted"/>
<accession>A0A4R1EYM3</accession>
<dbReference type="InterPro" id="IPR011051">
    <property type="entry name" value="RmlC_Cupin_sf"/>
</dbReference>
<reference evidence="1 2" key="1">
    <citation type="submission" date="2019-03" db="EMBL/GenBank/DDBJ databases">
        <title>Genomic Encyclopedia of Type Strains, Phase IV (KMG-IV): sequencing the most valuable type-strain genomes for metagenomic binning, comparative biology and taxonomic classification.</title>
        <authorList>
            <person name="Goeker M."/>
        </authorList>
    </citation>
    <scope>NUCLEOTIDE SEQUENCE [LARGE SCALE GENOMIC DNA]</scope>
    <source>
        <strain evidence="1 2">DSM 24830</strain>
    </source>
</reference>
<evidence type="ECO:0000313" key="2">
    <source>
        <dbReference type="Proteomes" id="UP000294887"/>
    </source>
</evidence>
<name>A0A4R1EYM3_9GAMM</name>
<dbReference type="Proteomes" id="UP000294887">
    <property type="component" value="Unassembled WGS sequence"/>
</dbReference>
<evidence type="ECO:0000313" key="1">
    <source>
        <dbReference type="EMBL" id="TCJ85172.1"/>
    </source>
</evidence>